<dbReference type="SUPFAM" id="SSF47413">
    <property type="entry name" value="lambda repressor-like DNA-binding domains"/>
    <property type="match status" value="1"/>
</dbReference>
<sequence length="99" mass="10712">MAVTEFSQFDVSDYLDSDEAMIEYLAVAMEDENPDVFIAALGAVARARGMSHVADASGLGRESLYKALKPGSKLRYETVQKVLHALGFRLAVEKSLSAA</sequence>
<comment type="caution">
    <text evidence="1">The sequence shown here is derived from an EMBL/GenBank/DDBJ whole genome shotgun (WGS) entry which is preliminary data.</text>
</comment>
<dbReference type="PANTHER" id="PTHR40275:SF1">
    <property type="entry name" value="SSL7038 PROTEIN"/>
    <property type="match status" value="1"/>
</dbReference>
<dbReference type="InterPro" id="IPR014057">
    <property type="entry name" value="HI1420"/>
</dbReference>
<dbReference type="Proteomes" id="UP000192140">
    <property type="component" value="Unassembled WGS sequence"/>
</dbReference>
<dbReference type="PANTHER" id="PTHR40275">
    <property type="entry name" value="SSL7038 PROTEIN"/>
    <property type="match status" value="1"/>
</dbReference>
<gene>
    <name evidence="1" type="ORF">AGR7A_Cc250069</name>
</gene>
<reference evidence="1" key="1">
    <citation type="submission" date="2016-01" db="EMBL/GenBank/DDBJ databases">
        <authorList>
            <person name="Regsiter A."/>
            <person name="william w."/>
        </authorList>
    </citation>
    <scope>NUCLEOTIDE SEQUENCE</scope>
    <source>
        <strain evidence="1">NCPPB 1641</strain>
    </source>
</reference>
<dbReference type="EMBL" id="FCNP01000018">
    <property type="protein sequence ID" value="CVI56016.1"/>
    <property type="molecule type" value="Genomic_DNA"/>
</dbReference>
<protein>
    <recommendedName>
        <fullName evidence="3">Addiction module antidote protein</fullName>
    </recommendedName>
</protein>
<dbReference type="AlphaFoldDB" id="A0A1S7TN68"/>
<dbReference type="NCBIfam" id="TIGR02684">
    <property type="entry name" value="dnstrm_HI1420"/>
    <property type="match status" value="1"/>
</dbReference>
<accession>A0A1S7TN68</accession>
<organism evidence="1 2">
    <name type="scientific">Agrobacterium deltaense NCPPB 1641</name>
    <dbReference type="NCBI Taxonomy" id="1183425"/>
    <lineage>
        <taxon>Bacteria</taxon>
        <taxon>Pseudomonadati</taxon>
        <taxon>Pseudomonadota</taxon>
        <taxon>Alphaproteobacteria</taxon>
        <taxon>Hyphomicrobiales</taxon>
        <taxon>Rhizobiaceae</taxon>
        <taxon>Rhizobium/Agrobacterium group</taxon>
        <taxon>Agrobacterium</taxon>
    </lineage>
</organism>
<evidence type="ECO:0000313" key="1">
    <source>
        <dbReference type="EMBL" id="CVI56016.1"/>
    </source>
</evidence>
<evidence type="ECO:0008006" key="3">
    <source>
        <dbReference type="Google" id="ProtNLM"/>
    </source>
</evidence>
<evidence type="ECO:0000313" key="2">
    <source>
        <dbReference type="Proteomes" id="UP000192140"/>
    </source>
</evidence>
<keyword evidence="2" id="KW-1185">Reference proteome</keyword>
<name>A0A1S7TN68_9HYPH</name>
<proteinExistence type="predicted"/>
<dbReference type="RefSeq" id="WP_080833761.1">
    <property type="nucleotide sequence ID" value="NZ_LT009775.1"/>
</dbReference>
<dbReference type="InterPro" id="IPR010982">
    <property type="entry name" value="Lambda_DNA-bd_dom_sf"/>
</dbReference>
<dbReference type="GO" id="GO:0003677">
    <property type="term" value="F:DNA binding"/>
    <property type="evidence" value="ECO:0007669"/>
    <property type="project" value="InterPro"/>
</dbReference>
<dbReference type="Pfam" id="PF21716">
    <property type="entry name" value="dnstrm_HI1420"/>
    <property type="match status" value="1"/>
</dbReference>